<evidence type="ECO:0000259" key="6">
    <source>
        <dbReference type="PROSITE" id="PS50067"/>
    </source>
</evidence>
<dbReference type="InterPro" id="IPR027640">
    <property type="entry name" value="Kinesin-like_fam"/>
</dbReference>
<sequence>MAALYSPPHCIVLPGLGGTMRPLSGQLERLGARCQVLLFQARLIRPQLAREKIEGCHICTYVMPGEPQVILGKDRSFTYDYMFDMDSQQDTIYSDCTEQLIEGCLEGYNATVFAYGQVSLCLCDTAAGCRGMGWMNVCVRGEEEKDMLEVESVNMWVENGPEETSVV</sequence>
<dbReference type="InterPro" id="IPR036961">
    <property type="entry name" value="Kinesin_motor_dom_sf"/>
</dbReference>
<dbReference type="GO" id="GO:0008017">
    <property type="term" value="F:microtubule binding"/>
    <property type="evidence" value="ECO:0007669"/>
    <property type="project" value="InterPro"/>
</dbReference>
<dbReference type="PANTHER" id="PTHR47969:SF28">
    <property type="entry name" value="KINESIN-LIKE PROTEIN KIF21B"/>
    <property type="match status" value="1"/>
</dbReference>
<dbReference type="PROSITE" id="PS50067">
    <property type="entry name" value="KINESIN_MOTOR_2"/>
    <property type="match status" value="1"/>
</dbReference>
<organism evidence="7 8">
    <name type="scientific">Pogonophryne albipinna</name>
    <dbReference type="NCBI Taxonomy" id="1090488"/>
    <lineage>
        <taxon>Eukaryota</taxon>
        <taxon>Metazoa</taxon>
        <taxon>Chordata</taxon>
        <taxon>Craniata</taxon>
        <taxon>Vertebrata</taxon>
        <taxon>Euteleostomi</taxon>
        <taxon>Actinopterygii</taxon>
        <taxon>Neopterygii</taxon>
        <taxon>Teleostei</taxon>
        <taxon>Neoteleostei</taxon>
        <taxon>Acanthomorphata</taxon>
        <taxon>Eupercaria</taxon>
        <taxon>Perciformes</taxon>
        <taxon>Notothenioidei</taxon>
        <taxon>Pogonophryne</taxon>
    </lineage>
</organism>
<comment type="caution">
    <text evidence="7">The sequence shown here is derived from an EMBL/GenBank/DDBJ whole genome shotgun (WGS) entry which is preliminary data.</text>
</comment>
<dbReference type="PANTHER" id="PTHR47969">
    <property type="entry name" value="CHROMOSOME-ASSOCIATED KINESIN KIF4A-RELATED"/>
    <property type="match status" value="1"/>
</dbReference>
<dbReference type="Gene3D" id="3.40.850.10">
    <property type="entry name" value="Kinesin motor domain"/>
    <property type="match status" value="1"/>
</dbReference>
<dbReference type="GO" id="GO:0007018">
    <property type="term" value="P:microtubule-based movement"/>
    <property type="evidence" value="ECO:0007669"/>
    <property type="project" value="InterPro"/>
</dbReference>
<proteinExistence type="inferred from homology"/>
<dbReference type="AlphaFoldDB" id="A0AAD6B8A9"/>
<dbReference type="InterPro" id="IPR027417">
    <property type="entry name" value="P-loop_NTPase"/>
</dbReference>
<dbReference type="GO" id="GO:0003777">
    <property type="term" value="F:microtubule motor activity"/>
    <property type="evidence" value="ECO:0007669"/>
    <property type="project" value="InterPro"/>
</dbReference>
<keyword evidence="2" id="KW-0547">Nucleotide-binding</keyword>
<evidence type="ECO:0000256" key="4">
    <source>
        <dbReference type="ARBA" id="ARBA00023212"/>
    </source>
</evidence>
<keyword evidence="8" id="KW-1185">Reference proteome</keyword>
<accession>A0AAD6B8A9</accession>
<keyword evidence="4" id="KW-0963">Cytoplasm</keyword>
<dbReference type="EMBL" id="JAPTMU010000009">
    <property type="protein sequence ID" value="KAJ4938663.1"/>
    <property type="molecule type" value="Genomic_DNA"/>
</dbReference>
<comment type="caution">
    <text evidence="5">Lacks conserved residue(s) required for the propagation of feature annotation.</text>
</comment>
<evidence type="ECO:0000313" key="7">
    <source>
        <dbReference type="EMBL" id="KAJ4938663.1"/>
    </source>
</evidence>
<dbReference type="GO" id="GO:0051231">
    <property type="term" value="P:spindle elongation"/>
    <property type="evidence" value="ECO:0007669"/>
    <property type="project" value="TreeGrafter"/>
</dbReference>
<dbReference type="Proteomes" id="UP001219934">
    <property type="component" value="Unassembled WGS sequence"/>
</dbReference>
<keyword evidence="4" id="KW-0206">Cytoskeleton</keyword>
<evidence type="ECO:0000256" key="1">
    <source>
        <dbReference type="ARBA" id="ARBA00004245"/>
    </source>
</evidence>
<evidence type="ECO:0000256" key="2">
    <source>
        <dbReference type="ARBA" id="ARBA00022741"/>
    </source>
</evidence>
<comment type="similarity">
    <text evidence="5">Belongs to the TRAFAC class myosin-kinesin ATPase superfamily. Kinesin family.</text>
</comment>
<dbReference type="Pfam" id="PF00225">
    <property type="entry name" value="Kinesin"/>
    <property type="match status" value="1"/>
</dbReference>
<dbReference type="GO" id="GO:0005524">
    <property type="term" value="F:ATP binding"/>
    <property type="evidence" value="ECO:0007669"/>
    <property type="project" value="UniProtKB-KW"/>
</dbReference>
<dbReference type="InterPro" id="IPR001752">
    <property type="entry name" value="Kinesin_motor_dom"/>
</dbReference>
<comment type="subcellular location">
    <subcellularLocation>
        <location evidence="1">Cytoplasm</location>
        <location evidence="1">Cytoskeleton</location>
    </subcellularLocation>
</comment>
<protein>
    <recommendedName>
        <fullName evidence="6">Kinesin motor domain-containing protein</fullName>
    </recommendedName>
</protein>
<evidence type="ECO:0000313" key="8">
    <source>
        <dbReference type="Proteomes" id="UP001219934"/>
    </source>
</evidence>
<dbReference type="GO" id="GO:0007052">
    <property type="term" value="P:mitotic spindle organization"/>
    <property type="evidence" value="ECO:0007669"/>
    <property type="project" value="TreeGrafter"/>
</dbReference>
<dbReference type="SUPFAM" id="SSF52540">
    <property type="entry name" value="P-loop containing nucleoside triphosphate hydrolases"/>
    <property type="match status" value="1"/>
</dbReference>
<gene>
    <name evidence="7" type="ORF">JOQ06_003272</name>
</gene>
<keyword evidence="3" id="KW-0067">ATP-binding</keyword>
<dbReference type="GO" id="GO:0005875">
    <property type="term" value="C:microtubule associated complex"/>
    <property type="evidence" value="ECO:0007669"/>
    <property type="project" value="TreeGrafter"/>
</dbReference>
<name>A0AAD6B8A9_9TELE</name>
<evidence type="ECO:0000256" key="5">
    <source>
        <dbReference type="PROSITE-ProRule" id="PRU00283"/>
    </source>
</evidence>
<evidence type="ECO:0000256" key="3">
    <source>
        <dbReference type="ARBA" id="ARBA00022840"/>
    </source>
</evidence>
<feature type="domain" description="Kinesin motor" evidence="6">
    <location>
        <begin position="29"/>
        <end position="117"/>
    </location>
</feature>
<reference evidence="7" key="1">
    <citation type="submission" date="2022-11" db="EMBL/GenBank/DDBJ databases">
        <title>Chromosome-level genome of Pogonophryne albipinna.</title>
        <authorList>
            <person name="Jo E."/>
        </authorList>
    </citation>
    <scope>NUCLEOTIDE SEQUENCE</scope>
    <source>
        <strain evidence="7">SGF0006</strain>
        <tissue evidence="7">Muscle</tissue>
    </source>
</reference>